<sequence length="315" mass="36047">MQFVDAVVLFSMVGSWCFVLVVVVCCEIQTVIGFSQRKSDLIQTYSTSNRSENVGTSNNNSQHSHEIRSDDPAHSGSVKVRSHNDGGQFDSKVKQNDFLYSDEHIPVHSRQKYIHRSERDRDTSNSSSSEEGFGKNEAIDFSRMMRFPSSEEHPTKFIKKKERQPCLHGICEDVDDYPSAKIVEVVSRSKELVNFFKSQPKPFEFGTRFGEDSDDDTPCPTMKTKKFPKRALSTRNVEQLIVNVNDFQQGVDLEICKGEGSTCKFAEFPPQSYTTECKQKYSRRLLMTFNEGKNDTIFDTFEFPSCCVCHIRRKT</sequence>
<dbReference type="Pfam" id="PF16077">
    <property type="entry name" value="Spaetzle"/>
    <property type="match status" value="1"/>
</dbReference>
<keyword evidence="8" id="KW-1185">Reference proteome</keyword>
<feature type="region of interest" description="Disordered" evidence="4">
    <location>
        <begin position="48"/>
        <end position="91"/>
    </location>
</feature>
<accession>A0A9P0LGT5</accession>
<dbReference type="OrthoDB" id="6359065at2759"/>
<protein>
    <recommendedName>
        <fullName evidence="6">Spaetzle domain-containing protein</fullName>
    </recommendedName>
</protein>
<keyword evidence="2" id="KW-1015">Disulfide bond</keyword>
<evidence type="ECO:0000256" key="5">
    <source>
        <dbReference type="SAM" id="Phobius"/>
    </source>
</evidence>
<dbReference type="GO" id="GO:0021556">
    <property type="term" value="P:central nervous system formation"/>
    <property type="evidence" value="ECO:0007669"/>
    <property type="project" value="TreeGrafter"/>
</dbReference>
<dbReference type="PANTHER" id="PTHR23199:SF12">
    <property type="entry name" value="NEUROTROPHIN 1-RELATED"/>
    <property type="match status" value="1"/>
</dbReference>
<dbReference type="EMBL" id="CAKOFQ010007156">
    <property type="protein sequence ID" value="CAH1992789.1"/>
    <property type="molecule type" value="Genomic_DNA"/>
</dbReference>
<evidence type="ECO:0000313" key="7">
    <source>
        <dbReference type="EMBL" id="CAH1992789.1"/>
    </source>
</evidence>
<dbReference type="GO" id="GO:0005615">
    <property type="term" value="C:extracellular space"/>
    <property type="evidence" value="ECO:0007669"/>
    <property type="project" value="UniProtKB-ARBA"/>
</dbReference>
<organism evidence="7 8">
    <name type="scientific">Acanthoscelides obtectus</name>
    <name type="common">Bean weevil</name>
    <name type="synonym">Bruchus obtectus</name>
    <dbReference type="NCBI Taxonomy" id="200917"/>
    <lineage>
        <taxon>Eukaryota</taxon>
        <taxon>Metazoa</taxon>
        <taxon>Ecdysozoa</taxon>
        <taxon>Arthropoda</taxon>
        <taxon>Hexapoda</taxon>
        <taxon>Insecta</taxon>
        <taxon>Pterygota</taxon>
        <taxon>Neoptera</taxon>
        <taxon>Endopterygota</taxon>
        <taxon>Coleoptera</taxon>
        <taxon>Polyphaga</taxon>
        <taxon>Cucujiformia</taxon>
        <taxon>Chrysomeloidea</taxon>
        <taxon>Chrysomelidae</taxon>
        <taxon>Bruchinae</taxon>
        <taxon>Bruchini</taxon>
        <taxon>Acanthoscelides</taxon>
    </lineage>
</organism>
<keyword evidence="5" id="KW-0812">Transmembrane</keyword>
<feature type="compositionally biased region" description="Polar residues" evidence="4">
    <location>
        <begin position="48"/>
        <end position="62"/>
    </location>
</feature>
<keyword evidence="3" id="KW-0325">Glycoprotein</keyword>
<dbReference type="GO" id="GO:0045087">
    <property type="term" value="P:innate immune response"/>
    <property type="evidence" value="ECO:0007669"/>
    <property type="project" value="TreeGrafter"/>
</dbReference>
<feature type="domain" description="Spaetzle" evidence="6">
    <location>
        <begin position="218"/>
        <end position="311"/>
    </location>
</feature>
<comment type="caution">
    <text evidence="7">The sequence shown here is derived from an EMBL/GenBank/DDBJ whole genome shotgun (WGS) entry which is preliminary data.</text>
</comment>
<feature type="region of interest" description="Disordered" evidence="4">
    <location>
        <begin position="109"/>
        <end position="137"/>
    </location>
</feature>
<evidence type="ECO:0000256" key="4">
    <source>
        <dbReference type="SAM" id="MobiDB-lite"/>
    </source>
</evidence>
<feature type="compositionally biased region" description="Basic and acidic residues" evidence="4">
    <location>
        <begin position="63"/>
        <end position="73"/>
    </location>
</feature>
<evidence type="ECO:0000259" key="6">
    <source>
        <dbReference type="Pfam" id="PF16077"/>
    </source>
</evidence>
<keyword evidence="5" id="KW-1133">Transmembrane helix</keyword>
<dbReference type="Proteomes" id="UP001152888">
    <property type="component" value="Unassembled WGS sequence"/>
</dbReference>
<dbReference type="GO" id="GO:0005121">
    <property type="term" value="F:Toll binding"/>
    <property type="evidence" value="ECO:0007669"/>
    <property type="project" value="TreeGrafter"/>
</dbReference>
<evidence type="ECO:0000256" key="2">
    <source>
        <dbReference type="ARBA" id="ARBA00023157"/>
    </source>
</evidence>
<evidence type="ECO:0000256" key="3">
    <source>
        <dbReference type="ARBA" id="ARBA00023180"/>
    </source>
</evidence>
<gene>
    <name evidence="7" type="ORF">ACAOBT_LOCUS21096</name>
</gene>
<keyword evidence="5" id="KW-0472">Membrane</keyword>
<evidence type="ECO:0000256" key="1">
    <source>
        <dbReference type="ARBA" id="ARBA00022729"/>
    </source>
</evidence>
<dbReference type="PANTHER" id="PTHR23199">
    <property type="entry name" value="NEUROTROPHIN 1-RELATED"/>
    <property type="match status" value="1"/>
</dbReference>
<reference evidence="7" key="1">
    <citation type="submission" date="2022-03" db="EMBL/GenBank/DDBJ databases">
        <authorList>
            <person name="Sayadi A."/>
        </authorList>
    </citation>
    <scope>NUCLEOTIDE SEQUENCE</scope>
</reference>
<dbReference type="FunFam" id="2.10.90.10:FF:000056">
    <property type="entry name" value="Protein spaetzle"/>
    <property type="match status" value="1"/>
</dbReference>
<dbReference type="InterPro" id="IPR029034">
    <property type="entry name" value="Cystine-knot_cytokine"/>
</dbReference>
<dbReference type="InterPro" id="IPR032104">
    <property type="entry name" value="Spaetzle"/>
</dbReference>
<dbReference type="Gene3D" id="2.10.90.10">
    <property type="entry name" value="Cystine-knot cytokines"/>
    <property type="match status" value="1"/>
</dbReference>
<dbReference type="InterPro" id="IPR052444">
    <property type="entry name" value="Spz/Toll_ligand-like"/>
</dbReference>
<proteinExistence type="predicted"/>
<keyword evidence="1" id="KW-0732">Signal</keyword>
<dbReference type="GO" id="GO:0008083">
    <property type="term" value="F:growth factor activity"/>
    <property type="evidence" value="ECO:0007669"/>
    <property type="project" value="TreeGrafter"/>
</dbReference>
<feature type="transmembrane region" description="Helical" evidence="5">
    <location>
        <begin position="6"/>
        <end position="28"/>
    </location>
</feature>
<dbReference type="AlphaFoldDB" id="A0A9P0LGT5"/>
<name>A0A9P0LGT5_ACAOB</name>
<evidence type="ECO:0000313" key="8">
    <source>
        <dbReference type="Proteomes" id="UP001152888"/>
    </source>
</evidence>
<dbReference type="SUPFAM" id="SSF57501">
    <property type="entry name" value="Cystine-knot cytokines"/>
    <property type="match status" value="1"/>
</dbReference>